<proteinExistence type="predicted"/>
<dbReference type="PANTHER" id="PTHR47927">
    <property type="entry name" value="PUTATIVE-RELATED"/>
    <property type="match status" value="1"/>
</dbReference>
<dbReference type="CDD" id="cd07067">
    <property type="entry name" value="HP_PGM_like"/>
    <property type="match status" value="1"/>
</dbReference>
<evidence type="ECO:0000313" key="3">
    <source>
        <dbReference type="Proteomes" id="UP001151760"/>
    </source>
</evidence>
<dbReference type="Pfam" id="PF00300">
    <property type="entry name" value="His_Phos_1"/>
    <property type="match status" value="1"/>
</dbReference>
<feature type="compositionally biased region" description="Basic and acidic residues" evidence="1">
    <location>
        <begin position="296"/>
        <end position="307"/>
    </location>
</feature>
<evidence type="ECO:0000256" key="1">
    <source>
        <dbReference type="SAM" id="MobiDB-lite"/>
    </source>
</evidence>
<dbReference type="InterPro" id="IPR029033">
    <property type="entry name" value="His_PPase_superfam"/>
</dbReference>
<reference evidence="2" key="2">
    <citation type="submission" date="2022-01" db="EMBL/GenBank/DDBJ databases">
        <authorList>
            <person name="Yamashiro T."/>
            <person name="Shiraishi A."/>
            <person name="Satake H."/>
            <person name="Nakayama K."/>
        </authorList>
    </citation>
    <scope>NUCLEOTIDE SEQUENCE</scope>
</reference>
<name>A0ABQ5D348_9ASTR</name>
<comment type="caution">
    <text evidence="2">The sequence shown here is derived from an EMBL/GenBank/DDBJ whole genome shotgun (WGS) entry which is preliminary data.</text>
</comment>
<gene>
    <name evidence="2" type="ORF">Tco_0911514</name>
</gene>
<dbReference type="InterPro" id="IPR013078">
    <property type="entry name" value="His_Pase_superF_clade-1"/>
</dbReference>
<sequence>MGASESMEAIKDEEHDEYKEDIDDQGDYETIKLLRKDMTNILEHDLEMTPSISSLSPQLSSFDTPHIDQAIKDLNGPYGTSNMTRNFSLESLNDDRTTEIYVICHGECHMKLKPDLVSGRCPEAALTPNGKRQSRALAVFLKSQGIRFNAIYTSPLDRARATAIPVCQEMNFPEHVIQTSDALQDMSQGIWEGCHHSDVYTPSVVSIMERLQPDFCAPSGETLRQVEFRMMEFLNATVTCLPENLKCDFPPLDSIPTLPKLDLSTRPRLGGPKKKSSKSRLQMVHTSIDNEADDEMTPREPSKHREPKVFPEPIMEKISSNNNDHANNNNSHLLADSSCCIGVFSHSIPIKCLVTGILGCTPTVSNKICIEDSSITVLQYSQKLGWQIKRVNDTCHLRLM</sequence>
<feature type="compositionally biased region" description="Basic and acidic residues" evidence="1">
    <location>
        <begin position="8"/>
        <end position="18"/>
    </location>
</feature>
<accession>A0ABQ5D348</accession>
<keyword evidence="3" id="KW-1185">Reference proteome</keyword>
<protein>
    <submittedName>
        <fullName evidence="2">2,3-bisphosphoglycerate-dependent phosphoglycerate mutase</fullName>
    </submittedName>
</protein>
<dbReference type="SUPFAM" id="SSF53254">
    <property type="entry name" value="Phosphoglycerate mutase-like"/>
    <property type="match status" value="1"/>
</dbReference>
<feature type="region of interest" description="Disordered" evidence="1">
    <location>
        <begin position="260"/>
        <end position="307"/>
    </location>
</feature>
<dbReference type="Proteomes" id="UP001151760">
    <property type="component" value="Unassembled WGS sequence"/>
</dbReference>
<evidence type="ECO:0000313" key="2">
    <source>
        <dbReference type="EMBL" id="GJT31239.1"/>
    </source>
</evidence>
<reference evidence="2" key="1">
    <citation type="journal article" date="2022" name="Int. J. Mol. Sci.">
        <title>Draft Genome of Tanacetum Coccineum: Genomic Comparison of Closely Related Tanacetum-Family Plants.</title>
        <authorList>
            <person name="Yamashiro T."/>
            <person name="Shiraishi A."/>
            <person name="Nakayama K."/>
            <person name="Satake H."/>
        </authorList>
    </citation>
    <scope>NUCLEOTIDE SEQUENCE</scope>
</reference>
<dbReference type="SMART" id="SM00855">
    <property type="entry name" value="PGAM"/>
    <property type="match status" value="1"/>
</dbReference>
<dbReference type="Gene3D" id="3.40.50.1240">
    <property type="entry name" value="Phosphoglycerate mutase-like"/>
    <property type="match status" value="2"/>
</dbReference>
<organism evidence="2 3">
    <name type="scientific">Tanacetum coccineum</name>
    <dbReference type="NCBI Taxonomy" id="301880"/>
    <lineage>
        <taxon>Eukaryota</taxon>
        <taxon>Viridiplantae</taxon>
        <taxon>Streptophyta</taxon>
        <taxon>Embryophyta</taxon>
        <taxon>Tracheophyta</taxon>
        <taxon>Spermatophyta</taxon>
        <taxon>Magnoliopsida</taxon>
        <taxon>eudicotyledons</taxon>
        <taxon>Gunneridae</taxon>
        <taxon>Pentapetalae</taxon>
        <taxon>asterids</taxon>
        <taxon>campanulids</taxon>
        <taxon>Asterales</taxon>
        <taxon>Asteraceae</taxon>
        <taxon>Asteroideae</taxon>
        <taxon>Anthemideae</taxon>
        <taxon>Anthemidinae</taxon>
        <taxon>Tanacetum</taxon>
    </lineage>
</organism>
<dbReference type="PANTHER" id="PTHR47927:SF2">
    <property type="entry name" value="PHOSPHOGLYCERATE MUTASE FAMILY PROTEIN"/>
    <property type="match status" value="1"/>
</dbReference>
<feature type="region of interest" description="Disordered" evidence="1">
    <location>
        <begin position="1"/>
        <end position="22"/>
    </location>
</feature>
<dbReference type="EMBL" id="BQNB010014689">
    <property type="protein sequence ID" value="GJT31239.1"/>
    <property type="molecule type" value="Genomic_DNA"/>
</dbReference>